<dbReference type="GO" id="GO:0005524">
    <property type="term" value="F:ATP binding"/>
    <property type="evidence" value="ECO:0007669"/>
    <property type="project" value="UniProtKB-KW"/>
</dbReference>
<dbReference type="InterPro" id="IPR027417">
    <property type="entry name" value="P-loop_NTPase"/>
</dbReference>
<proteinExistence type="predicted"/>
<reference evidence="3" key="1">
    <citation type="submission" date="2021-02" db="EMBL/GenBank/DDBJ databases">
        <authorList>
            <person name="Dougan E. K."/>
            <person name="Rhodes N."/>
            <person name="Thang M."/>
            <person name="Chan C."/>
        </authorList>
    </citation>
    <scope>NUCLEOTIDE SEQUENCE</scope>
</reference>
<keyword evidence="1" id="KW-0547">Nucleotide-binding</keyword>
<evidence type="ECO:0000256" key="2">
    <source>
        <dbReference type="ARBA" id="ARBA00022840"/>
    </source>
</evidence>
<dbReference type="GO" id="GO:0015937">
    <property type="term" value="P:coenzyme A biosynthetic process"/>
    <property type="evidence" value="ECO:0007669"/>
    <property type="project" value="InterPro"/>
</dbReference>
<dbReference type="Proteomes" id="UP000626109">
    <property type="component" value="Unassembled WGS sequence"/>
</dbReference>
<evidence type="ECO:0000313" key="4">
    <source>
        <dbReference type="Proteomes" id="UP000626109"/>
    </source>
</evidence>
<protein>
    <submittedName>
        <fullName evidence="3">Uncharacterized protein</fullName>
    </submittedName>
</protein>
<dbReference type="AlphaFoldDB" id="A0A813J2S4"/>
<feature type="non-terminal residue" evidence="3">
    <location>
        <position position="107"/>
    </location>
</feature>
<organism evidence="3 4">
    <name type="scientific">Polarella glacialis</name>
    <name type="common">Dinoflagellate</name>
    <dbReference type="NCBI Taxonomy" id="89957"/>
    <lineage>
        <taxon>Eukaryota</taxon>
        <taxon>Sar</taxon>
        <taxon>Alveolata</taxon>
        <taxon>Dinophyceae</taxon>
        <taxon>Suessiales</taxon>
        <taxon>Suessiaceae</taxon>
        <taxon>Polarella</taxon>
    </lineage>
</organism>
<dbReference type="InterPro" id="IPR001977">
    <property type="entry name" value="Depp_CoAkinase"/>
</dbReference>
<evidence type="ECO:0000313" key="3">
    <source>
        <dbReference type="EMBL" id="CAE8663428.1"/>
    </source>
</evidence>
<sequence>ASNSGPRESPAVRGGEELPRWGPWETALRLEWAEDDDLFDEDLPVEPLEAPDDGPDVFEGEVIAPGPDLSRPLRVLLLVGLPGSGKSSLSARLSRFGWTVVNQDILG</sequence>
<feature type="non-terminal residue" evidence="3">
    <location>
        <position position="1"/>
    </location>
</feature>
<dbReference type="EMBL" id="CAJNNW010018767">
    <property type="protein sequence ID" value="CAE8663428.1"/>
    <property type="molecule type" value="Genomic_DNA"/>
</dbReference>
<accession>A0A813J2S4</accession>
<evidence type="ECO:0000256" key="1">
    <source>
        <dbReference type="ARBA" id="ARBA00022741"/>
    </source>
</evidence>
<dbReference type="GO" id="GO:0004140">
    <property type="term" value="F:dephospho-CoA kinase activity"/>
    <property type="evidence" value="ECO:0007669"/>
    <property type="project" value="InterPro"/>
</dbReference>
<dbReference type="SUPFAM" id="SSF52540">
    <property type="entry name" value="P-loop containing nucleoside triphosphate hydrolases"/>
    <property type="match status" value="1"/>
</dbReference>
<gene>
    <name evidence="3" type="ORF">PGLA2088_LOCUS15250</name>
</gene>
<name>A0A813J2S4_POLGL</name>
<dbReference type="PROSITE" id="PS51219">
    <property type="entry name" value="DPCK"/>
    <property type="match status" value="1"/>
</dbReference>
<keyword evidence="2" id="KW-0067">ATP-binding</keyword>
<comment type="caution">
    <text evidence="3">The sequence shown here is derived from an EMBL/GenBank/DDBJ whole genome shotgun (WGS) entry which is preliminary data.</text>
</comment>
<dbReference type="Gene3D" id="3.40.50.300">
    <property type="entry name" value="P-loop containing nucleotide triphosphate hydrolases"/>
    <property type="match status" value="1"/>
</dbReference>